<organism evidence="2 3">
    <name type="scientific">Caenorhabditis remanei</name>
    <name type="common">Caenorhabditis vulgaris</name>
    <dbReference type="NCBI Taxonomy" id="31234"/>
    <lineage>
        <taxon>Eukaryota</taxon>
        <taxon>Metazoa</taxon>
        <taxon>Ecdysozoa</taxon>
        <taxon>Nematoda</taxon>
        <taxon>Chromadorea</taxon>
        <taxon>Rhabditida</taxon>
        <taxon>Rhabditina</taxon>
        <taxon>Rhabditomorpha</taxon>
        <taxon>Rhabditoidea</taxon>
        <taxon>Rhabditidae</taxon>
        <taxon>Peloderinae</taxon>
        <taxon>Caenorhabditis</taxon>
    </lineage>
</organism>
<gene>
    <name evidence="2" type="ORF">GCK72_026175</name>
</gene>
<reference evidence="2 3" key="1">
    <citation type="submission" date="2019-12" db="EMBL/GenBank/DDBJ databases">
        <title>Chromosome-level assembly of the Caenorhabditis remanei genome.</title>
        <authorList>
            <person name="Teterina A.A."/>
            <person name="Willis J.H."/>
            <person name="Phillips P.C."/>
        </authorList>
    </citation>
    <scope>NUCLEOTIDE SEQUENCE [LARGE SCALE GENOMIC DNA]</scope>
    <source>
        <strain evidence="2 3">PX506</strain>
        <tissue evidence="2">Whole organism</tissue>
    </source>
</reference>
<sequence>MSASLLRSSDLQPTIFSRCHFPMHLTASTRNLPFEIVVHEYLDPSSLGAAAGSSTVIISCVTCATLTTYNFINIAAWLVINFQIPLMDKLKEVILSAGEFQLDDKGYMRFYKRQEYKPCHQKGFGELEDFDGRIEKLTDAETIKVMAVKNCLSDAVRIVRREASEESNCENVEGNGAEDSPGSAECPSHNLLI</sequence>
<evidence type="ECO:0000313" key="2">
    <source>
        <dbReference type="EMBL" id="KAF1749707.1"/>
    </source>
</evidence>
<dbReference type="KEGG" id="crq:GCK72_026175"/>
<feature type="region of interest" description="Disordered" evidence="1">
    <location>
        <begin position="167"/>
        <end position="193"/>
    </location>
</feature>
<proteinExistence type="predicted"/>
<comment type="caution">
    <text evidence="2">The sequence shown here is derived from an EMBL/GenBank/DDBJ whole genome shotgun (WGS) entry which is preliminary data.</text>
</comment>
<dbReference type="GeneID" id="78778058"/>
<dbReference type="AlphaFoldDB" id="A0A6A5G437"/>
<name>A0A6A5G437_CAERE</name>
<accession>A0A6A5G437</accession>
<evidence type="ECO:0000256" key="1">
    <source>
        <dbReference type="SAM" id="MobiDB-lite"/>
    </source>
</evidence>
<dbReference type="CTD" id="78778058"/>
<evidence type="ECO:0000313" key="3">
    <source>
        <dbReference type="Proteomes" id="UP000483820"/>
    </source>
</evidence>
<dbReference type="RefSeq" id="XP_053580274.1">
    <property type="nucleotide sequence ID" value="XM_053736708.1"/>
</dbReference>
<dbReference type="EMBL" id="WUAV01000006">
    <property type="protein sequence ID" value="KAF1749707.1"/>
    <property type="molecule type" value="Genomic_DNA"/>
</dbReference>
<protein>
    <submittedName>
        <fullName evidence="2">Uncharacterized protein</fullName>
    </submittedName>
</protein>
<dbReference type="Proteomes" id="UP000483820">
    <property type="component" value="Chromosome X"/>
</dbReference>